<dbReference type="KEGG" id="fmr:Fuma_02829"/>
<evidence type="ECO:0008006" key="3">
    <source>
        <dbReference type="Google" id="ProtNLM"/>
    </source>
</evidence>
<dbReference type="RefSeq" id="WP_077024708.1">
    <property type="nucleotide sequence ID" value="NZ_CP017641.1"/>
</dbReference>
<reference evidence="1 2" key="1">
    <citation type="journal article" date="2016" name="Front. Microbiol.">
        <title>Fuerstia marisgermanicae gen. nov., sp. nov., an Unusual Member of the Phylum Planctomycetes from the German Wadden Sea.</title>
        <authorList>
            <person name="Kohn T."/>
            <person name="Heuer A."/>
            <person name="Jogler M."/>
            <person name="Vollmers J."/>
            <person name="Boedeker C."/>
            <person name="Bunk B."/>
            <person name="Rast P."/>
            <person name="Borchert D."/>
            <person name="Glockner I."/>
            <person name="Freese H.M."/>
            <person name="Klenk H.P."/>
            <person name="Overmann J."/>
            <person name="Kaster A.K."/>
            <person name="Rohde M."/>
            <person name="Wiegand S."/>
            <person name="Jogler C."/>
        </authorList>
    </citation>
    <scope>NUCLEOTIDE SEQUENCE [LARGE SCALE GENOMIC DNA]</scope>
    <source>
        <strain evidence="1 2">NH11</strain>
    </source>
</reference>
<dbReference type="InterPro" id="IPR009003">
    <property type="entry name" value="Peptidase_S1_PA"/>
</dbReference>
<name>A0A1P8WGP3_9PLAN</name>
<evidence type="ECO:0000313" key="1">
    <source>
        <dbReference type="EMBL" id="APZ93212.1"/>
    </source>
</evidence>
<dbReference type="InterPro" id="IPR043504">
    <property type="entry name" value="Peptidase_S1_PA_chymotrypsin"/>
</dbReference>
<dbReference type="EMBL" id="CP017641">
    <property type="protein sequence ID" value="APZ93212.1"/>
    <property type="molecule type" value="Genomic_DNA"/>
</dbReference>
<dbReference type="Proteomes" id="UP000187735">
    <property type="component" value="Chromosome"/>
</dbReference>
<organism evidence="1 2">
    <name type="scientific">Fuerstiella marisgermanici</name>
    <dbReference type="NCBI Taxonomy" id="1891926"/>
    <lineage>
        <taxon>Bacteria</taxon>
        <taxon>Pseudomonadati</taxon>
        <taxon>Planctomycetota</taxon>
        <taxon>Planctomycetia</taxon>
        <taxon>Planctomycetales</taxon>
        <taxon>Planctomycetaceae</taxon>
        <taxon>Fuerstiella</taxon>
    </lineage>
</organism>
<evidence type="ECO:0000313" key="2">
    <source>
        <dbReference type="Proteomes" id="UP000187735"/>
    </source>
</evidence>
<dbReference type="Gene3D" id="2.40.10.10">
    <property type="entry name" value="Trypsin-like serine proteases"/>
    <property type="match status" value="2"/>
</dbReference>
<dbReference type="STRING" id="1891926.Fuma_02829"/>
<dbReference type="SUPFAM" id="SSF50494">
    <property type="entry name" value="Trypsin-like serine proteases"/>
    <property type="match status" value="1"/>
</dbReference>
<dbReference type="AlphaFoldDB" id="A0A1P8WGP3"/>
<protein>
    <recommendedName>
        <fullName evidence="3">Trypsin-like peptidase domain-containing protein</fullName>
    </recommendedName>
</protein>
<dbReference type="Pfam" id="PF13365">
    <property type="entry name" value="Trypsin_2"/>
    <property type="match status" value="1"/>
</dbReference>
<keyword evidence="2" id="KW-1185">Reference proteome</keyword>
<gene>
    <name evidence="1" type="ORF">Fuma_02829</name>
</gene>
<sequence>MSSLLESQLRSATCLVACGGESATAWLVSHNRVLTARHSIIPAIEKDVPIRLTFYAVAASDQEQVCEATLVAEHSELDTALLSFAASIDRKELPIQDSVPREGKTWLTFGFPTGKTMIGHRLTGTIATTLPEPRCGIDLDLTVSPEARLDSYKGLSGSAVIVDDFVVGLLRITVNGTVAAISLCQLSGFLQCYEVLETESDESSDAQAYLPDWDGFQNSLEERILRSSTRYLFIEGNPGGGKSTFCDQFVPNAEEIAHVGSYCLREP</sequence>
<proteinExistence type="predicted"/>
<accession>A0A1P8WGP3</accession>